<reference evidence="1" key="1">
    <citation type="submission" date="2014-12" db="EMBL/GenBank/DDBJ databases">
        <title>Insight into the proteome of Arion vulgaris.</title>
        <authorList>
            <person name="Aradska J."/>
            <person name="Bulat T."/>
            <person name="Smidak R."/>
            <person name="Sarate P."/>
            <person name="Gangsoo J."/>
            <person name="Sialana F."/>
            <person name="Bilban M."/>
            <person name="Lubec G."/>
        </authorList>
    </citation>
    <scope>NUCLEOTIDE SEQUENCE</scope>
    <source>
        <tissue evidence="1">Skin</tissue>
    </source>
</reference>
<proteinExistence type="predicted"/>
<dbReference type="EMBL" id="HACG01026924">
    <property type="protein sequence ID" value="CEK73789.1"/>
    <property type="molecule type" value="Transcribed_RNA"/>
</dbReference>
<name>A0A0B6ZYP2_9EUPU</name>
<protein>
    <submittedName>
        <fullName evidence="1">Uncharacterized protein</fullName>
    </submittedName>
</protein>
<feature type="non-terminal residue" evidence="1">
    <location>
        <position position="1"/>
    </location>
</feature>
<sequence>ITSVPTTICSNKHHMSQHISYLSQRILTHNKSHALLNSDPSILNDGRPT</sequence>
<organism evidence="1">
    <name type="scientific">Arion vulgaris</name>
    <dbReference type="NCBI Taxonomy" id="1028688"/>
    <lineage>
        <taxon>Eukaryota</taxon>
        <taxon>Metazoa</taxon>
        <taxon>Spiralia</taxon>
        <taxon>Lophotrochozoa</taxon>
        <taxon>Mollusca</taxon>
        <taxon>Gastropoda</taxon>
        <taxon>Heterobranchia</taxon>
        <taxon>Euthyneura</taxon>
        <taxon>Panpulmonata</taxon>
        <taxon>Eupulmonata</taxon>
        <taxon>Stylommatophora</taxon>
        <taxon>Helicina</taxon>
        <taxon>Arionoidea</taxon>
        <taxon>Arionidae</taxon>
        <taxon>Arion</taxon>
    </lineage>
</organism>
<accession>A0A0B6ZYP2</accession>
<gene>
    <name evidence="1" type="primary">ORF88281</name>
</gene>
<evidence type="ECO:0000313" key="1">
    <source>
        <dbReference type="EMBL" id="CEK73789.1"/>
    </source>
</evidence>
<dbReference type="AlphaFoldDB" id="A0A0B6ZYP2"/>